<dbReference type="GO" id="GO:0045197">
    <property type="term" value="P:establishment or maintenance of epithelial cell apical/basal polarity"/>
    <property type="evidence" value="ECO:0007669"/>
    <property type="project" value="TreeGrafter"/>
</dbReference>
<dbReference type="Gene3D" id="3.30.63.10">
    <property type="entry name" value="Guanylate Kinase phosphate binding domain"/>
    <property type="match status" value="1"/>
</dbReference>
<organism evidence="12 13">
    <name type="scientific">Mesocestoides corti</name>
    <name type="common">Flatworm</name>
    <dbReference type="NCBI Taxonomy" id="53468"/>
    <lineage>
        <taxon>Eukaryota</taxon>
        <taxon>Metazoa</taxon>
        <taxon>Spiralia</taxon>
        <taxon>Lophotrochozoa</taxon>
        <taxon>Platyhelminthes</taxon>
        <taxon>Cestoda</taxon>
        <taxon>Eucestoda</taxon>
        <taxon>Cyclophyllidea</taxon>
        <taxon>Mesocestoididae</taxon>
        <taxon>Mesocestoides</taxon>
    </lineage>
</organism>
<dbReference type="PROSITE" id="PS00856">
    <property type="entry name" value="GUANYLATE_KINASE_1"/>
    <property type="match status" value="1"/>
</dbReference>
<feature type="domain" description="SH3" evidence="9">
    <location>
        <begin position="873"/>
        <end position="949"/>
    </location>
</feature>
<evidence type="ECO:0000256" key="8">
    <source>
        <dbReference type="SAM" id="MobiDB-lite"/>
    </source>
</evidence>
<dbReference type="InterPro" id="IPR036034">
    <property type="entry name" value="PDZ_sf"/>
</dbReference>
<dbReference type="SUPFAM" id="SSF101288">
    <property type="entry name" value="L27 domain"/>
    <property type="match status" value="1"/>
</dbReference>
<feature type="domain" description="Guanylate kinase-like" evidence="10">
    <location>
        <begin position="1057"/>
        <end position="1173"/>
    </location>
</feature>
<dbReference type="InterPro" id="IPR001478">
    <property type="entry name" value="PDZ"/>
</dbReference>
<feature type="compositionally biased region" description="Polar residues" evidence="8">
    <location>
        <begin position="616"/>
        <end position="635"/>
    </location>
</feature>
<dbReference type="CDD" id="cd00136">
    <property type="entry name" value="PDZ_canonical"/>
    <property type="match status" value="1"/>
</dbReference>
<feature type="region of interest" description="Disordered" evidence="8">
    <location>
        <begin position="1009"/>
        <end position="1037"/>
    </location>
</feature>
<evidence type="ECO:0000259" key="11">
    <source>
        <dbReference type="PROSITE" id="PS50106"/>
    </source>
</evidence>
<dbReference type="InterPro" id="IPR015143">
    <property type="entry name" value="L27_1"/>
</dbReference>
<proteinExistence type="predicted"/>
<feature type="region of interest" description="Disordered" evidence="8">
    <location>
        <begin position="839"/>
        <end position="863"/>
    </location>
</feature>
<evidence type="ECO:0000256" key="6">
    <source>
        <dbReference type="ARBA" id="ARBA00023136"/>
    </source>
</evidence>
<keyword evidence="3 7" id="KW-0728">SH3 domain</keyword>
<evidence type="ECO:0000313" key="12">
    <source>
        <dbReference type="EMBL" id="VDD80619.1"/>
    </source>
</evidence>
<feature type="region of interest" description="Disordered" evidence="8">
    <location>
        <begin position="300"/>
        <end position="326"/>
    </location>
</feature>
<dbReference type="PANTHER" id="PTHR23119">
    <property type="entry name" value="DISCS LARGE"/>
    <property type="match status" value="1"/>
</dbReference>
<dbReference type="OrthoDB" id="78824at2759"/>
<keyword evidence="13" id="KW-1185">Reference proteome</keyword>
<dbReference type="PANTHER" id="PTHR23119:SF51">
    <property type="entry name" value="DISKS LARGE 1 TUMOR SUPPRESSOR PROTEIN"/>
    <property type="match status" value="1"/>
</dbReference>
<feature type="compositionally biased region" description="Basic residues" evidence="8">
    <location>
        <begin position="645"/>
        <end position="662"/>
    </location>
</feature>
<dbReference type="InterPro" id="IPR036892">
    <property type="entry name" value="L27_dom_sf"/>
</dbReference>
<dbReference type="GO" id="GO:0016323">
    <property type="term" value="C:basolateral plasma membrane"/>
    <property type="evidence" value="ECO:0007669"/>
    <property type="project" value="TreeGrafter"/>
</dbReference>
<dbReference type="Gene3D" id="1.10.287.470">
    <property type="entry name" value="Helix hairpin bin"/>
    <property type="match status" value="1"/>
</dbReference>
<feature type="compositionally biased region" description="Polar residues" evidence="8">
    <location>
        <begin position="478"/>
        <end position="490"/>
    </location>
</feature>
<dbReference type="EMBL" id="UXSR01005279">
    <property type="protein sequence ID" value="VDD80619.1"/>
    <property type="molecule type" value="Genomic_DNA"/>
</dbReference>
<feature type="domain" description="PDZ" evidence="11">
    <location>
        <begin position="507"/>
        <end position="595"/>
    </location>
</feature>
<dbReference type="InterPro" id="IPR050614">
    <property type="entry name" value="Synaptic_Scaffolding_LAP-MAGUK"/>
</dbReference>
<dbReference type="InterPro" id="IPR008145">
    <property type="entry name" value="GK/Ca_channel_bsu"/>
</dbReference>
<reference evidence="12 13" key="1">
    <citation type="submission" date="2018-10" db="EMBL/GenBank/DDBJ databases">
        <authorList>
            <consortium name="Pathogen Informatics"/>
        </authorList>
    </citation>
    <scope>NUCLEOTIDE SEQUENCE [LARGE SCALE GENOMIC DNA]</scope>
</reference>
<evidence type="ECO:0000259" key="9">
    <source>
        <dbReference type="PROSITE" id="PS50002"/>
    </source>
</evidence>
<feature type="region of interest" description="Disordered" evidence="8">
    <location>
        <begin position="372"/>
        <end position="419"/>
    </location>
</feature>
<feature type="compositionally biased region" description="Polar residues" evidence="8">
    <location>
        <begin position="1010"/>
        <end position="1022"/>
    </location>
</feature>
<dbReference type="Gene3D" id="3.40.50.300">
    <property type="entry name" value="P-loop containing nucleotide triphosphate hydrolases"/>
    <property type="match status" value="1"/>
</dbReference>
<evidence type="ECO:0000256" key="3">
    <source>
        <dbReference type="ARBA" id="ARBA00022443"/>
    </source>
</evidence>
<gene>
    <name evidence="12" type="ORF">MCOS_LOCUS6622</name>
</gene>
<dbReference type="Pfam" id="PF00595">
    <property type="entry name" value="PDZ"/>
    <property type="match status" value="2"/>
</dbReference>
<dbReference type="SUPFAM" id="SSF50156">
    <property type="entry name" value="PDZ domain-like"/>
    <property type="match status" value="3"/>
</dbReference>
<dbReference type="InterPro" id="IPR036028">
    <property type="entry name" value="SH3-like_dom_sf"/>
</dbReference>
<keyword evidence="4" id="KW-1003">Cell membrane</keyword>
<feature type="region of interest" description="Disordered" evidence="8">
    <location>
        <begin position="616"/>
        <end position="673"/>
    </location>
</feature>
<dbReference type="GO" id="GO:0097120">
    <property type="term" value="P:receptor localization to synapse"/>
    <property type="evidence" value="ECO:0007669"/>
    <property type="project" value="TreeGrafter"/>
</dbReference>
<dbReference type="SUPFAM" id="SSF50044">
    <property type="entry name" value="SH3-domain"/>
    <property type="match status" value="1"/>
</dbReference>
<evidence type="ECO:0000256" key="2">
    <source>
        <dbReference type="ARBA" id="ARBA00004236"/>
    </source>
</evidence>
<feature type="compositionally biased region" description="Polar residues" evidence="8">
    <location>
        <begin position="841"/>
        <end position="850"/>
    </location>
</feature>
<dbReference type="InterPro" id="IPR001452">
    <property type="entry name" value="SH3_domain"/>
</dbReference>
<dbReference type="Pfam" id="PF00625">
    <property type="entry name" value="Guanylate_kin"/>
    <property type="match status" value="1"/>
</dbReference>
<evidence type="ECO:0000256" key="7">
    <source>
        <dbReference type="PROSITE-ProRule" id="PRU00192"/>
    </source>
</evidence>
<evidence type="ECO:0000259" key="10">
    <source>
        <dbReference type="PROSITE" id="PS50052"/>
    </source>
</evidence>
<feature type="region of interest" description="Disordered" evidence="8">
    <location>
        <begin position="1237"/>
        <end position="1259"/>
    </location>
</feature>
<dbReference type="Proteomes" id="UP000267029">
    <property type="component" value="Unassembled WGS sequence"/>
</dbReference>
<feature type="compositionally biased region" description="Basic and acidic residues" evidence="8">
    <location>
        <begin position="402"/>
        <end position="419"/>
    </location>
</feature>
<dbReference type="GO" id="GO:0043113">
    <property type="term" value="P:receptor clustering"/>
    <property type="evidence" value="ECO:0007669"/>
    <property type="project" value="TreeGrafter"/>
</dbReference>
<dbReference type="Gene3D" id="2.30.30.40">
    <property type="entry name" value="SH3 Domains"/>
    <property type="match status" value="2"/>
</dbReference>
<accession>A0A158QUR1</accession>
<dbReference type="SMART" id="SM00228">
    <property type="entry name" value="PDZ"/>
    <property type="match status" value="3"/>
</dbReference>
<dbReference type="InterPro" id="IPR027417">
    <property type="entry name" value="P-loop_NTPase"/>
</dbReference>
<name>A0A158QUR1_MESCO</name>
<dbReference type="SUPFAM" id="SSF52540">
    <property type="entry name" value="P-loop containing nucleoside triphosphate hydrolases"/>
    <property type="match status" value="1"/>
</dbReference>
<dbReference type="Gene3D" id="2.30.42.10">
    <property type="match status" value="3"/>
</dbReference>
<evidence type="ECO:0000313" key="13">
    <source>
        <dbReference type="Proteomes" id="UP000267029"/>
    </source>
</evidence>
<feature type="region of interest" description="Disordered" evidence="8">
    <location>
        <begin position="467"/>
        <end position="500"/>
    </location>
</feature>
<comment type="subcellular location">
    <subcellularLocation>
        <location evidence="2">Cell membrane</location>
    </subcellularLocation>
    <subcellularLocation>
        <location evidence="1">Membrane</location>
        <topology evidence="1">Peripheral membrane protein</topology>
    </subcellularLocation>
</comment>
<dbReference type="PROSITE" id="PS50052">
    <property type="entry name" value="GUANYLATE_KINASE_2"/>
    <property type="match status" value="1"/>
</dbReference>
<protein>
    <submittedName>
        <fullName evidence="12">Uncharacterized protein</fullName>
    </submittedName>
</protein>
<sequence length="1294" mass="139823">MASVSYVALTSVFPFLASPFFPCAEQALKEVVAYRNSLDNQKNKDLVVALDRVVDVMQSHLYHAYLDVSDFYKTTLLSDIIPPKVKAEMALDIAGRWEQIDSSSTALSASITHPYQPGNDLTRCSRSRSLSQITRAGALGSGANRSNAKDPTSTLVNSCGRLVLGRYRRTSLTRNCVPIFDDFEETSQSASFGSASASNSSFSRKQGNCPVTFRVKLTRGSHGFGFSIAGGTDREAPLAAMHPRFVVYDILLAVNGTRLVGLPHLKAVAIFEQSGPQLVLDIQRPSTVFSHEFSRPIPSLSSPPISTTATRRFHSVRSGDEVRDAQTAPTACKSRLAAFSLSHCPLLPTTSNSSSESSGALPTTVSPLSSLFTSCQNPSGETAGRKRTSTAVATAVNDQVAEETKESQATGSEKEDKDDTIWLFDPDKTMNRRSFSLTNETPNCGEPEAFSESNSNSLIAESSTAPQPAIKSHHERTSNVNKATSVSTRGISDRPLPNPSPGPVIVEVPLIRGTRAGFGFRIAGGIGTEFMEGDSGVFITQVTPGGVADSSGRVAVGDRLLRVNSVSLVNVTHEEAVETLQNAGDFALLLLVKASLQSSQRLNCRQCQETVQNLQALPNTPGSGEEQTPIVQPSQTSARSAACRRPSRQQRSRKRKPTRHHPQTSSLGPSNMRVEAVPVSTITSGPGQLHVSPELHTKPASTDWASKFKCVPHDYAAACAVPESVLLRWPKARLVTLYKECPTSDYGSGASSVGNGGSLGFNIVGGDGADGIYVSHIHADSPAARSKAISVGDRLLVVNGTEVVGSNHEEAAILLKMAPTRVDLILAYVPDEYKKFEDQIRQQTDNSDIPSDNREGEGSEGQGMAKIRHSIEADGLFVRVLVDFDPRTVTGPNQVVPRSAISIRSGDILQLLNISDREWWQARTIHPSTCKPLGPTGLVPSRGRLERQEQAKWELRFGRGTRSFDSSIETGSSIISDPQSTDKAIKSINLSQSDAPSFSSKHSPLISIKKGTTNWHPSTAPSKSMKKRTNTRARSESVKGPRLLTYIPVTSVRTINTRPVVILGDLMYSITEDLLADFPRDFSTCVPHTTRHRRHGEVDGRDYHFVKSRSKMESEINLNRYIEAGEYNGNLYGTHIQSVFKVASSGFHCLLDVGGLAMQRLTAAGLPPIAIFVLSHLSNQTVRVLNPASEDSKRTEICSHQTVWARLPVHTPLSASALVMQRVEARTTVCTRPHLSWVEPSGQRSKPSPPSTPATTQSGGPGVVSAVILGIYNAGCHHGILASPVSHAYLLKFL</sequence>
<dbReference type="GO" id="GO:0030054">
    <property type="term" value="C:cell junction"/>
    <property type="evidence" value="ECO:0007669"/>
    <property type="project" value="TreeGrafter"/>
</dbReference>
<dbReference type="GO" id="GO:0098609">
    <property type="term" value="P:cell-cell adhesion"/>
    <property type="evidence" value="ECO:0007669"/>
    <property type="project" value="TreeGrafter"/>
</dbReference>
<keyword evidence="5" id="KW-0677">Repeat</keyword>
<keyword evidence="6" id="KW-0472">Membrane</keyword>
<feature type="domain" description="PDZ" evidence="11">
    <location>
        <begin position="214"/>
        <end position="286"/>
    </location>
</feature>
<dbReference type="GO" id="GO:0019901">
    <property type="term" value="F:protein kinase binding"/>
    <property type="evidence" value="ECO:0007669"/>
    <property type="project" value="TreeGrafter"/>
</dbReference>
<dbReference type="PROSITE" id="PS50002">
    <property type="entry name" value="SH3"/>
    <property type="match status" value="1"/>
</dbReference>
<dbReference type="PROSITE" id="PS50106">
    <property type="entry name" value="PDZ"/>
    <property type="match status" value="3"/>
</dbReference>
<feature type="domain" description="PDZ" evidence="11">
    <location>
        <begin position="757"/>
        <end position="830"/>
    </location>
</feature>
<dbReference type="Pfam" id="PF09058">
    <property type="entry name" value="L27_1"/>
    <property type="match status" value="1"/>
</dbReference>
<dbReference type="STRING" id="53468.A0A158QUR1"/>
<dbReference type="InterPro" id="IPR020590">
    <property type="entry name" value="Guanylate_kinase_CS"/>
</dbReference>
<evidence type="ECO:0000256" key="1">
    <source>
        <dbReference type="ARBA" id="ARBA00004170"/>
    </source>
</evidence>
<dbReference type="InterPro" id="IPR008144">
    <property type="entry name" value="Guanylate_kin-like_dom"/>
</dbReference>
<dbReference type="SMART" id="SM00072">
    <property type="entry name" value="GuKc"/>
    <property type="match status" value="1"/>
</dbReference>
<evidence type="ECO:0000256" key="4">
    <source>
        <dbReference type="ARBA" id="ARBA00022475"/>
    </source>
</evidence>
<evidence type="ECO:0000256" key="5">
    <source>
        <dbReference type="ARBA" id="ARBA00022737"/>
    </source>
</evidence>
<dbReference type="FunFam" id="3.30.63.10:FF:000002">
    <property type="entry name" value="Guanylate kinase 1"/>
    <property type="match status" value="1"/>
</dbReference>